<organism evidence="2 3">
    <name type="scientific">Pseudomonas synxantha</name>
    <dbReference type="NCBI Taxonomy" id="47883"/>
    <lineage>
        <taxon>Bacteria</taxon>
        <taxon>Pseudomonadati</taxon>
        <taxon>Pseudomonadota</taxon>
        <taxon>Gammaproteobacteria</taxon>
        <taxon>Pseudomonadales</taxon>
        <taxon>Pseudomonadaceae</taxon>
        <taxon>Pseudomonas</taxon>
    </lineage>
</organism>
<sequence>MRELPTPLIKAYYHPIEAAIRWSNLHRFERSILAHLCPRMRPDPDDFPRWPTLYLNSERLYCALSNGDLPFGKRGIICQDLSLLDDPDLSICEPHLKAWMQRDYPEEKPSFLYGPAERRGLTWTALQEMSANHAALKVQLDMCAEKAAQLKERNSLLKRALVEVRRLPPPGEVLSDRGRSALLNIIGGLLTTLRGSSPGGQRYSQFDSDAAIIQTVISYHSGRVGITERTMQKHFAAARRSLKA</sequence>
<evidence type="ECO:0000313" key="3">
    <source>
        <dbReference type="Proteomes" id="UP000268696"/>
    </source>
</evidence>
<dbReference type="EMBL" id="CP027754">
    <property type="protein sequence ID" value="AZE54545.1"/>
    <property type="molecule type" value="Genomic_DNA"/>
</dbReference>
<gene>
    <name evidence="2" type="ORF">C4K03_2390</name>
</gene>
<evidence type="ECO:0000313" key="2">
    <source>
        <dbReference type="EMBL" id="AZE54545.1"/>
    </source>
</evidence>
<name>A0A3G7U5G8_9PSED</name>
<feature type="coiled-coil region" evidence="1">
    <location>
        <begin position="133"/>
        <end position="167"/>
    </location>
</feature>
<evidence type="ECO:0008006" key="4">
    <source>
        <dbReference type="Google" id="ProtNLM"/>
    </source>
</evidence>
<proteinExistence type="predicted"/>
<protein>
    <recommendedName>
        <fullName evidence="4">Receptor protein-tyrosine kinase</fullName>
    </recommendedName>
</protein>
<reference evidence="2 3" key="1">
    <citation type="submission" date="2018-03" db="EMBL/GenBank/DDBJ databases">
        <title>Diversity of phytobeneficial traits revealed by whole-genome analysis of worldwide-isolated phenazine-producing Pseudomonas spp.</title>
        <authorList>
            <person name="Biessy A."/>
            <person name="Novinscak A."/>
            <person name="Blom J."/>
            <person name="Leger G."/>
            <person name="Thomashow L.S."/>
            <person name="Cazorla F.M."/>
            <person name="Josic D."/>
            <person name="Filion M."/>
        </authorList>
    </citation>
    <scope>NUCLEOTIDE SEQUENCE [LARGE SCALE GENOMIC DNA]</scope>
    <source>
        <strain evidence="2 3">30B</strain>
    </source>
</reference>
<dbReference type="Proteomes" id="UP000268696">
    <property type="component" value="Chromosome"/>
</dbReference>
<dbReference type="RefSeq" id="WP_124377328.1">
    <property type="nucleotide sequence ID" value="NZ_CP027754.1"/>
</dbReference>
<evidence type="ECO:0000256" key="1">
    <source>
        <dbReference type="SAM" id="Coils"/>
    </source>
</evidence>
<dbReference type="AlphaFoldDB" id="A0A3G7U5G8"/>
<keyword evidence="1" id="KW-0175">Coiled coil</keyword>
<accession>A0A3G7U5G8</accession>